<proteinExistence type="predicted"/>
<evidence type="ECO:0000313" key="2">
    <source>
        <dbReference type="Proteomes" id="UP000030428"/>
    </source>
</evidence>
<dbReference type="AlphaFoldDB" id="A0A0A6P9L0"/>
<gene>
    <name evidence="1" type="ORF">PN36_20690</name>
</gene>
<dbReference type="Proteomes" id="UP000030428">
    <property type="component" value="Unassembled WGS sequence"/>
</dbReference>
<accession>A0A0A6P9L0</accession>
<evidence type="ECO:0000313" key="1">
    <source>
        <dbReference type="EMBL" id="KHD07032.2"/>
    </source>
</evidence>
<organism evidence="1 2">
    <name type="scientific">Candidatus Thiomargarita nelsonii</name>
    <dbReference type="NCBI Taxonomy" id="1003181"/>
    <lineage>
        <taxon>Bacteria</taxon>
        <taxon>Pseudomonadati</taxon>
        <taxon>Pseudomonadota</taxon>
        <taxon>Gammaproteobacteria</taxon>
        <taxon>Thiotrichales</taxon>
        <taxon>Thiotrichaceae</taxon>
        <taxon>Thiomargarita</taxon>
    </lineage>
</organism>
<sequence length="93" mass="10723">MSELSQKGENIYQSHILPNLSVEKLKGKIVAIETESEDYFIEDTVLKAVMLARKQYPQQKFFCKRIGYKTVYAHKGYAPVLSKKEKYAPYVSS</sequence>
<comment type="caution">
    <text evidence="1">The sequence shown here is derived from an EMBL/GenBank/DDBJ whole genome shotgun (WGS) entry which is preliminary data.</text>
</comment>
<protein>
    <submittedName>
        <fullName evidence="1">Uncharacterized protein</fullName>
    </submittedName>
</protein>
<dbReference type="EMBL" id="JSZA02000090">
    <property type="protein sequence ID" value="KHD07032.2"/>
    <property type="molecule type" value="Genomic_DNA"/>
</dbReference>
<name>A0A0A6P9L0_9GAMM</name>
<reference evidence="1 2" key="1">
    <citation type="journal article" date="2016" name="Front. Microbiol.">
        <title>Single-Cell (Meta-)Genomics of a Dimorphic Candidatus Thiomargarita nelsonii Reveals Genomic Plasticity.</title>
        <authorList>
            <person name="Flood B.E."/>
            <person name="Fliss P."/>
            <person name="Jones D.S."/>
            <person name="Dick G.J."/>
            <person name="Jain S."/>
            <person name="Kaster A.K."/>
            <person name="Winkel M."/>
            <person name="Mussmann M."/>
            <person name="Bailey J."/>
        </authorList>
    </citation>
    <scope>NUCLEOTIDE SEQUENCE [LARGE SCALE GENOMIC DNA]</scope>
    <source>
        <strain evidence="1">Hydrate Ridge</strain>
    </source>
</reference>
<keyword evidence="2" id="KW-1185">Reference proteome</keyword>